<evidence type="ECO:0000313" key="5">
    <source>
        <dbReference type="Proteomes" id="UP000324222"/>
    </source>
</evidence>
<comment type="caution">
    <text evidence="4">The sequence shown here is derived from an EMBL/GenBank/DDBJ whole genome shotgun (WGS) entry which is preliminary data.</text>
</comment>
<feature type="region of interest" description="Disordered" evidence="2">
    <location>
        <begin position="352"/>
        <end position="392"/>
    </location>
</feature>
<evidence type="ECO:0000256" key="2">
    <source>
        <dbReference type="SAM" id="MobiDB-lite"/>
    </source>
</evidence>
<evidence type="ECO:0000256" key="1">
    <source>
        <dbReference type="PROSITE-ProRule" id="PRU00042"/>
    </source>
</evidence>
<dbReference type="AlphaFoldDB" id="A0A5B7CLP7"/>
<dbReference type="InterPro" id="IPR013087">
    <property type="entry name" value="Znf_C2H2_type"/>
</dbReference>
<proteinExistence type="predicted"/>
<reference evidence="4 5" key="1">
    <citation type="submission" date="2019-05" db="EMBL/GenBank/DDBJ databases">
        <title>Another draft genome of Portunus trituberculatus and its Hox gene families provides insights of decapod evolution.</title>
        <authorList>
            <person name="Jeong J.-H."/>
            <person name="Song I."/>
            <person name="Kim S."/>
            <person name="Choi T."/>
            <person name="Kim D."/>
            <person name="Ryu S."/>
            <person name="Kim W."/>
        </authorList>
    </citation>
    <scope>NUCLEOTIDE SEQUENCE [LARGE SCALE GENOMIC DNA]</scope>
    <source>
        <tissue evidence="4">Muscle</tissue>
    </source>
</reference>
<dbReference type="EMBL" id="VSRR010000096">
    <property type="protein sequence ID" value="MPC09988.1"/>
    <property type="molecule type" value="Genomic_DNA"/>
</dbReference>
<keyword evidence="1" id="KW-0479">Metal-binding</keyword>
<dbReference type="PROSITE" id="PS50157">
    <property type="entry name" value="ZINC_FINGER_C2H2_2"/>
    <property type="match status" value="3"/>
</dbReference>
<evidence type="ECO:0000259" key="3">
    <source>
        <dbReference type="PROSITE" id="PS50157"/>
    </source>
</evidence>
<feature type="region of interest" description="Disordered" evidence="2">
    <location>
        <begin position="250"/>
        <end position="324"/>
    </location>
</feature>
<dbReference type="OrthoDB" id="4748970at2759"/>
<evidence type="ECO:0000313" key="4">
    <source>
        <dbReference type="EMBL" id="MPC09988.1"/>
    </source>
</evidence>
<feature type="domain" description="C2H2-type" evidence="3">
    <location>
        <begin position="698"/>
        <end position="725"/>
    </location>
</feature>
<keyword evidence="1" id="KW-0863">Zinc-finger</keyword>
<dbReference type="Gene3D" id="3.30.160.60">
    <property type="entry name" value="Classic Zinc Finger"/>
    <property type="match status" value="1"/>
</dbReference>
<keyword evidence="5" id="KW-1185">Reference proteome</keyword>
<keyword evidence="1" id="KW-0862">Zinc</keyword>
<feature type="compositionally biased region" description="Basic residues" evidence="2">
    <location>
        <begin position="364"/>
        <end position="374"/>
    </location>
</feature>
<dbReference type="Proteomes" id="UP000324222">
    <property type="component" value="Unassembled WGS sequence"/>
</dbReference>
<sequence>MKEVEGRQLVECMICGVLVGSVFSYHKHNVRQHSLAQLSRAILKLRNLKLPLVDPAEENATEGDDDEDEDVMCSGINDPMDVLSEYECTVLMIVLPNFLSSDTLTTKELPVKVEVMDEVIELGPTDNSDHLQIQSRLLNSSDEASQHSSHVIEVKENNPPPCLFNPVVEDPNAITVKFNKELVTARDNSSSSVLFPEAKKKGKEGNTKVLRATFKSSIEIPNPNSFIMDYKKAMSHSSEKYVMQNIDKLAPVVKKRRGRPRKNPENSRGNNARAPARSETFRNEANDEEDGAFVGDPPLFSDEEDEEDNSVAIPSITKTRSGREVKVKKEDGTFSYYDMPGRPQLETEVLNTSKHEEEEYGSMKKSKRGRKRKKLLDSDQGTIESSSVTASCSYDASHNIEISLKKDEDSQNKDDTCNDNMVTTENIDEEKIQNVFSVEEDCEKHVCEHNISKVTNVNSESTHANEHQGNSDEEMTQIITLSSKDLEASELEESPDKTSSLSNEDSTIKNEELNRKHGGSAVTCDHCNKVFKNIMCLQEHMTKVRKKEDPSRNICKFCRELVPPELWKEHMAKHKMKCSECGASEFRNNDEFMAHLEACRRCSSCGTVDFATREEYLAHVEMCGSSIDIMTGTLDATSDQEVVTSIFAIVDDSTCCTTCGEDFEDHISLANHITEVHPDALPIDHTLEEAGSAGDTLYACPHETCGIIFTSKELLSDHLSSDHHT</sequence>
<dbReference type="GO" id="GO:0008270">
    <property type="term" value="F:zinc ion binding"/>
    <property type="evidence" value="ECO:0007669"/>
    <property type="project" value="UniProtKB-KW"/>
</dbReference>
<dbReference type="SMART" id="SM00355">
    <property type="entry name" value="ZnF_C2H2"/>
    <property type="match status" value="4"/>
</dbReference>
<name>A0A5B7CLP7_PORTR</name>
<accession>A0A5B7CLP7</accession>
<dbReference type="PROSITE" id="PS00028">
    <property type="entry name" value="ZINC_FINGER_C2H2_1"/>
    <property type="match status" value="2"/>
</dbReference>
<feature type="region of interest" description="Disordered" evidence="2">
    <location>
        <begin position="486"/>
        <end position="514"/>
    </location>
</feature>
<protein>
    <recommendedName>
        <fullName evidence="3">C2H2-type domain-containing protein</fullName>
    </recommendedName>
</protein>
<organism evidence="4 5">
    <name type="scientific">Portunus trituberculatus</name>
    <name type="common">Swimming crab</name>
    <name type="synonym">Neptunus trituberculatus</name>
    <dbReference type="NCBI Taxonomy" id="210409"/>
    <lineage>
        <taxon>Eukaryota</taxon>
        <taxon>Metazoa</taxon>
        <taxon>Ecdysozoa</taxon>
        <taxon>Arthropoda</taxon>
        <taxon>Crustacea</taxon>
        <taxon>Multicrustacea</taxon>
        <taxon>Malacostraca</taxon>
        <taxon>Eumalacostraca</taxon>
        <taxon>Eucarida</taxon>
        <taxon>Decapoda</taxon>
        <taxon>Pleocyemata</taxon>
        <taxon>Brachyura</taxon>
        <taxon>Eubrachyura</taxon>
        <taxon>Portunoidea</taxon>
        <taxon>Portunidae</taxon>
        <taxon>Portuninae</taxon>
        <taxon>Portunus</taxon>
    </lineage>
</organism>
<feature type="domain" description="C2H2-type" evidence="3">
    <location>
        <begin position="654"/>
        <end position="682"/>
    </location>
</feature>
<feature type="domain" description="C2H2-type" evidence="3">
    <location>
        <begin position="522"/>
        <end position="550"/>
    </location>
</feature>
<gene>
    <name evidence="4" type="ORF">E2C01_002613</name>
</gene>
<feature type="compositionally biased region" description="Polar residues" evidence="2">
    <location>
        <begin position="379"/>
        <end position="392"/>
    </location>
</feature>